<proteinExistence type="predicted"/>
<dbReference type="EMBL" id="CABDUW010001811">
    <property type="protein sequence ID" value="VTJ84160.1"/>
    <property type="molecule type" value="Genomic_DNA"/>
</dbReference>
<protein>
    <submittedName>
        <fullName evidence="2">Uncharacterized protein</fullName>
    </submittedName>
</protein>
<gene>
    <name evidence="2" type="ORF">MONAX_5E018276</name>
</gene>
<organism evidence="2">
    <name type="scientific">Marmota monax</name>
    <name type="common">Woodchuck</name>
    <dbReference type="NCBI Taxonomy" id="9995"/>
    <lineage>
        <taxon>Eukaryota</taxon>
        <taxon>Metazoa</taxon>
        <taxon>Chordata</taxon>
        <taxon>Craniata</taxon>
        <taxon>Vertebrata</taxon>
        <taxon>Euteleostomi</taxon>
        <taxon>Mammalia</taxon>
        <taxon>Eutheria</taxon>
        <taxon>Euarchontoglires</taxon>
        <taxon>Glires</taxon>
        <taxon>Rodentia</taxon>
        <taxon>Sciuromorpha</taxon>
        <taxon>Sciuridae</taxon>
        <taxon>Xerinae</taxon>
        <taxon>Marmotini</taxon>
        <taxon>Marmota</taxon>
    </lineage>
</organism>
<reference evidence="2" key="1">
    <citation type="submission" date="2019-04" db="EMBL/GenBank/DDBJ databases">
        <authorList>
            <person name="Alioto T."/>
            <person name="Alioto T."/>
        </authorList>
    </citation>
    <scope>NUCLEOTIDE SEQUENCE [LARGE SCALE GENOMIC DNA]</scope>
</reference>
<accession>A0A5E4CS92</accession>
<feature type="compositionally biased region" description="Low complexity" evidence="1">
    <location>
        <begin position="22"/>
        <end position="33"/>
    </location>
</feature>
<feature type="region of interest" description="Disordered" evidence="1">
    <location>
        <begin position="1"/>
        <end position="38"/>
    </location>
</feature>
<sequence>MAAFRSPDRPSAGPGPRSSFRGLLALGQGSSGSRNSAAPCSVYAPIRAGSKKQPPRAQFREPEFGRSVLGVCSDKSRLQEAISAGSLAQGQGSSEGWNSAALCSVYALIRAGSKKLRRLPSPGLGQFREPELGRPA</sequence>
<feature type="non-terminal residue" evidence="2">
    <location>
        <position position="136"/>
    </location>
</feature>
<dbReference type="AlphaFoldDB" id="A0A5E4CS92"/>
<name>A0A5E4CS92_MARMO</name>
<evidence type="ECO:0000313" key="2">
    <source>
        <dbReference type="EMBL" id="VTJ84160.1"/>
    </source>
</evidence>
<evidence type="ECO:0000256" key="1">
    <source>
        <dbReference type="SAM" id="MobiDB-lite"/>
    </source>
</evidence>
<comment type="caution">
    <text evidence="2">The sequence shown here is derived from an EMBL/GenBank/DDBJ whole genome shotgun (WGS) entry which is preliminary data.</text>
</comment>